<evidence type="ECO:0000256" key="2">
    <source>
        <dbReference type="SAM" id="SignalP"/>
    </source>
</evidence>
<protein>
    <recommendedName>
        <fullName evidence="5">Reprolysin-like metallo-peptidase family M12B</fullName>
    </recommendedName>
</protein>
<reference evidence="3 4" key="1">
    <citation type="submission" date="2023-05" db="EMBL/GenBank/DDBJ databases">
        <title>A 100% complete, gapless, phased diploid assembly of the Scenedesmus obliquus UTEX 3031 genome.</title>
        <authorList>
            <person name="Biondi T.C."/>
            <person name="Hanschen E.R."/>
            <person name="Kwon T."/>
            <person name="Eng W."/>
            <person name="Kruse C.P.S."/>
            <person name="Koehler S.I."/>
            <person name="Kunde Y."/>
            <person name="Gleasner C.D."/>
            <person name="You Mak K.T."/>
            <person name="Polle J."/>
            <person name="Hovde B.T."/>
            <person name="Starkenburg S.R."/>
        </authorList>
    </citation>
    <scope>NUCLEOTIDE SEQUENCE [LARGE SCALE GENOMIC DNA]</scope>
    <source>
        <strain evidence="3 4">DOE0152z</strain>
    </source>
</reference>
<feature type="signal peptide" evidence="2">
    <location>
        <begin position="1"/>
        <end position="26"/>
    </location>
</feature>
<dbReference type="Proteomes" id="UP001244341">
    <property type="component" value="Chromosome 11b"/>
</dbReference>
<feature type="compositionally biased region" description="Pro residues" evidence="1">
    <location>
        <begin position="439"/>
        <end position="459"/>
    </location>
</feature>
<proteinExistence type="predicted"/>
<sequence length="666" mass="69625">MKISKHNLGVGLLCLLLGLASSVAHAQGSTSEEFPRLLKPLLDSEVAISSLDLPSDADVVKAAGRPVVQLNSLDASLLRAAPAGLTLDLPNVPGGLKVSRQSNILVNADVDQQFADVSISSSSGGPEQQRFPAVWVGTVAGSRPGYSAVVLTHDAASNLVRGSVRFWDRRAGGFRVFRIAPAQQGPAASAAAAAAAAAAASADFAATAQAASPTAYMTMEIKEPKQNFARANLAYRDSGVAMQLSLLAFRQWNYNEAGKQHTDILPAVMADAAVKQMREEVGADLVIAFDGGKYPAGGGFYCGLANIGGGANAAYSTIHGGVCLEGYTMAHEVGHNQGCAHAKEQGERDSPGMPGPYARGWRRCDWPASQRRSFNTIMAYQCPNVTGNTEIGLFSNPAIRTAAGIPSGDAAVGHCARALGQTAAAIANYRVRNGNLSPFPSPTPQSPSPPRPSPSPAPNTAPRTTWRTATGCDGTSAVLTCPAGTTIGILAIRLGRWNMSASVCPGAAPPAGSTPRSKGYFADLSRQSVSSFTMAADLVKALGDDPYPGANFRRQYEMTYACNTQYIFYPPGPQFCQGQIFTFTCPPGTKLHTSSLIMVGRWDNTKCPGAGVTAATPPMAKVYTWGIPAGRQSASLPADIVAAVKEDVYPGVAKQIAWYATCVMGR</sequence>
<gene>
    <name evidence="3" type="ORF">OEZ85_005642</name>
</gene>
<dbReference type="InterPro" id="IPR024079">
    <property type="entry name" value="MetalloPept_cat_dom_sf"/>
</dbReference>
<evidence type="ECO:0008006" key="5">
    <source>
        <dbReference type="Google" id="ProtNLM"/>
    </source>
</evidence>
<feature type="chain" id="PRO_5047470592" description="Reprolysin-like metallo-peptidase family M12B" evidence="2">
    <location>
        <begin position="27"/>
        <end position="666"/>
    </location>
</feature>
<keyword evidence="2" id="KW-0732">Signal</keyword>
<evidence type="ECO:0000313" key="3">
    <source>
        <dbReference type="EMBL" id="WIA19716.1"/>
    </source>
</evidence>
<name>A0ABY8UH17_TETOB</name>
<organism evidence="3 4">
    <name type="scientific">Tetradesmus obliquus</name>
    <name type="common">Green alga</name>
    <name type="synonym">Acutodesmus obliquus</name>
    <dbReference type="NCBI Taxonomy" id="3088"/>
    <lineage>
        <taxon>Eukaryota</taxon>
        <taxon>Viridiplantae</taxon>
        <taxon>Chlorophyta</taxon>
        <taxon>core chlorophytes</taxon>
        <taxon>Chlorophyceae</taxon>
        <taxon>CS clade</taxon>
        <taxon>Sphaeropleales</taxon>
        <taxon>Scenedesmaceae</taxon>
        <taxon>Tetradesmus</taxon>
    </lineage>
</organism>
<keyword evidence="4" id="KW-1185">Reference proteome</keyword>
<dbReference type="EMBL" id="CP126218">
    <property type="protein sequence ID" value="WIA19716.1"/>
    <property type="molecule type" value="Genomic_DNA"/>
</dbReference>
<feature type="region of interest" description="Disordered" evidence="1">
    <location>
        <begin position="435"/>
        <end position="469"/>
    </location>
</feature>
<dbReference type="Gene3D" id="3.40.390.10">
    <property type="entry name" value="Collagenase (Catalytic Domain)"/>
    <property type="match status" value="1"/>
</dbReference>
<dbReference type="Pfam" id="PF13582">
    <property type="entry name" value="Reprolysin_3"/>
    <property type="match status" value="1"/>
</dbReference>
<evidence type="ECO:0000256" key="1">
    <source>
        <dbReference type="SAM" id="MobiDB-lite"/>
    </source>
</evidence>
<evidence type="ECO:0000313" key="4">
    <source>
        <dbReference type="Proteomes" id="UP001244341"/>
    </source>
</evidence>
<accession>A0ABY8UH17</accession>
<dbReference type="SUPFAM" id="SSF55486">
    <property type="entry name" value="Metalloproteases ('zincins'), catalytic domain"/>
    <property type="match status" value="1"/>
</dbReference>